<organism evidence="1 2">
    <name type="scientific">Shimia thalassica</name>
    <dbReference type="NCBI Taxonomy" id="1715693"/>
    <lineage>
        <taxon>Bacteria</taxon>
        <taxon>Pseudomonadati</taxon>
        <taxon>Pseudomonadota</taxon>
        <taxon>Alphaproteobacteria</taxon>
        <taxon>Rhodobacterales</taxon>
        <taxon>Roseobacteraceae</taxon>
    </lineage>
</organism>
<protein>
    <submittedName>
        <fullName evidence="1">Uncharacterized protein</fullName>
    </submittedName>
</protein>
<dbReference type="GeneID" id="83881562"/>
<reference evidence="2" key="1">
    <citation type="submission" date="2015-09" db="EMBL/GenBank/DDBJ databases">
        <authorList>
            <person name="Rodrigo-Torres Lidia"/>
            <person name="Arahal R.David."/>
        </authorList>
    </citation>
    <scope>NUCLEOTIDE SEQUENCE [LARGE SCALE GENOMIC DNA]</scope>
    <source>
        <strain evidence="2">CECT 7735</strain>
    </source>
</reference>
<evidence type="ECO:0000313" key="2">
    <source>
        <dbReference type="Proteomes" id="UP000051870"/>
    </source>
</evidence>
<gene>
    <name evidence="1" type="ORF">PH7735_02544</name>
</gene>
<keyword evidence="2" id="KW-1185">Reference proteome</keyword>
<dbReference type="Proteomes" id="UP000051870">
    <property type="component" value="Unassembled WGS sequence"/>
</dbReference>
<dbReference type="AlphaFoldDB" id="A0A0P1IAS4"/>
<name>A0A0P1IAS4_9RHOB</name>
<evidence type="ECO:0000313" key="1">
    <source>
        <dbReference type="EMBL" id="CUK02175.1"/>
    </source>
</evidence>
<sequence length="68" mass="7810">MTELSIRQTKDQWLDLYPDCPQREMALQLLRRGHIEQAQAWIDALIDLRDTGQSNLFASAAPAKSARR</sequence>
<accession>A0A0P1IAS4</accession>
<dbReference type="EMBL" id="CYTW01000002">
    <property type="protein sequence ID" value="CUK02175.1"/>
    <property type="molecule type" value="Genomic_DNA"/>
</dbReference>
<dbReference type="RefSeq" id="WP_058311704.1">
    <property type="nucleotide sequence ID" value="NZ_CYTW01000002.1"/>
</dbReference>
<proteinExistence type="predicted"/>
<dbReference type="STRING" id="1715693.PH7735_02544"/>